<dbReference type="GO" id="GO:0016197">
    <property type="term" value="P:endosomal transport"/>
    <property type="evidence" value="ECO:0007669"/>
    <property type="project" value="TreeGrafter"/>
</dbReference>
<organism evidence="5 6">
    <name type="scientific">Pseudo-nitzschia multistriata</name>
    <dbReference type="NCBI Taxonomy" id="183589"/>
    <lineage>
        <taxon>Eukaryota</taxon>
        <taxon>Sar</taxon>
        <taxon>Stramenopiles</taxon>
        <taxon>Ochrophyta</taxon>
        <taxon>Bacillariophyta</taxon>
        <taxon>Bacillariophyceae</taxon>
        <taxon>Bacillariophycidae</taxon>
        <taxon>Bacillariales</taxon>
        <taxon>Bacillariaceae</taxon>
        <taxon>Pseudo-nitzschia</taxon>
    </lineage>
</organism>
<sequence>MFLRRNNASDPGSLGSSMEGSNSSPLREISTLLDKLKLSVDASMNVFLDGMINAIAGSGDNEVQQRRWLRRFRRGEHQGQAAPVEAEPATAAAGAPAENKSENTKSQPKKTFRKNRQPNARFAPMTDAETASLVETIRRISELVVIGERASADVQSEEDKLRALVKQQKDDEKASESRSGDSVDEEEKRRREQLENECAKIREKISEKKAYAYVYDHFFERNGLSTIADILTGKAFDLPGFFEKRKQTVKAELEGYEKILEESKAEEEQKEQETSKGLKKRSEAIMKALDTIKESETYANTVLLPPLAVAIQGFQSTSILVQNVKRATSLFFILSNNHINQLIGIPLEEYHIAERSKLEGGNKNSAGTPNLMSPRRFASPELGELATTFVSFLKSLAMRMNAETLQFFLTYPADTAIVSDTDLFEEAQHNIDCHDDDDEEIPLDEIMSNSRTKPELPANRPVAVKTIKVEFPLYERALEFCAAHHDSFIRTTAMNICLNTLRLSTVEAKTKEEEPGEVAEAVNLEAASGDSPDGVLHNAKALPMRERLAIAQYVCTPSRVEKLASPIFTKLAQLWGVLEEQFRDMEIAGKVGQSIGNANGSGNDDDIPKKANEKIARARELARRKKYTGIFNDTSYNLQDELLLLDDMFKVGLTSLNEQVIEMMFATFAYPLLLQPLLLYFQRSPVAAEVLFADTLNEHSLGSQIKQSDATATEKAVISGPAKSALFCLAAAFQFLTNPPLLRLLFTAVFHPLSPNAAGETMIRAKADVACMGKDGRATIRIDRFDENGKMVFDQNRETYVFGTVTGRKEVSGRRSGNQTGNQDDACVFVLAPALSEIFNFTGQDGGLVARSRHNPYRKAIFQCFTLNREVSDLQDLTVMAVYSAVSVLNEKFLVDLLFGLDIKRYRENLPKDKRFDSFRGSSTDSFEDDFDDRGMGGTIASTVDSRLSLGALEGGKIGFDYMNEVIVSFQRCILNAVPGNSGAWKLNYDLVAANALLTCVRGNSEAIMRASEAIKTRYRQASIFLADIPATIDTLFDCGRLWNKLKHLVPANGTEEEKNVLYYGAIMDMIARLNNGSDGAPVESILHNMLYFTKGVPDKTGHVSLYVSVSSLCSYNDVGARATACSPLEQGDAAGAAFSNAVESTSALLKLNSLVSLINGLVNDKDMLRDQKIGGFIFNGTTELMVSNPSDGKTIYSPISDEFDSALFGTESKPGTLREELKPGSVTTLVGKMAYPCVCEVPPSMAPLFSEEGAKVVSQGVTWQSLYLVIMDEDLVLVEPERRPNGKGRVVTLCRLENLTLDRDPDNARVDTSARRLMLICESPDLKPPGMFRFEKKLQPQQLGPFSRCNRWKSSLDIWFEDSNALHAAFTKVFESVVRAKASRGSRIRKYLSGGEI</sequence>
<dbReference type="GO" id="GO:0005770">
    <property type="term" value="C:late endosome"/>
    <property type="evidence" value="ECO:0007669"/>
    <property type="project" value="TreeGrafter"/>
</dbReference>
<feature type="compositionally biased region" description="Low complexity" evidence="3">
    <location>
        <begin position="81"/>
        <end position="98"/>
    </location>
</feature>
<evidence type="ECO:0000313" key="5">
    <source>
        <dbReference type="EMBL" id="VEU37522.1"/>
    </source>
</evidence>
<protein>
    <recommendedName>
        <fullName evidence="4">FPL domain-containing protein</fullName>
    </recommendedName>
</protein>
<reference evidence="5 6" key="1">
    <citation type="submission" date="2019-01" db="EMBL/GenBank/DDBJ databases">
        <authorList>
            <person name="Ferrante I. M."/>
        </authorList>
    </citation>
    <scope>NUCLEOTIDE SEQUENCE [LARGE SCALE GENOMIC DNA]</scope>
    <source>
        <strain evidence="5 6">B856</strain>
    </source>
</reference>
<dbReference type="Proteomes" id="UP000291116">
    <property type="component" value="Unassembled WGS sequence"/>
</dbReference>
<feature type="region of interest" description="Disordered" evidence="3">
    <location>
        <begin position="75"/>
        <end position="126"/>
    </location>
</feature>
<feature type="compositionally biased region" description="Basic and acidic residues" evidence="3">
    <location>
        <begin position="157"/>
        <end position="194"/>
    </location>
</feature>
<evidence type="ECO:0000256" key="1">
    <source>
        <dbReference type="ARBA" id="ARBA00023006"/>
    </source>
</evidence>
<gene>
    <name evidence="5" type="ORF">PSNMU_V1.4_AUG-EV-PASAV3_0043220</name>
</gene>
<dbReference type="Pfam" id="PF09758">
    <property type="entry name" value="FPL"/>
    <property type="match status" value="1"/>
</dbReference>
<feature type="compositionally biased region" description="Polar residues" evidence="3">
    <location>
        <begin position="1"/>
        <end position="10"/>
    </location>
</feature>
<keyword evidence="2" id="KW-0175">Coiled coil</keyword>
<evidence type="ECO:0000313" key="6">
    <source>
        <dbReference type="Proteomes" id="UP000291116"/>
    </source>
</evidence>
<accession>A0A448Z663</accession>
<proteinExistence type="predicted"/>
<feature type="region of interest" description="Disordered" evidence="3">
    <location>
        <begin position="156"/>
        <end position="194"/>
    </location>
</feature>
<name>A0A448Z663_9STRA</name>
<dbReference type="OrthoDB" id="294052at2759"/>
<feature type="compositionally biased region" description="Low complexity" evidence="3">
    <location>
        <begin position="12"/>
        <end position="24"/>
    </location>
</feature>
<feature type="domain" description="FPL" evidence="4">
    <location>
        <begin position="308"/>
        <end position="430"/>
    </location>
</feature>
<feature type="coiled-coil region" evidence="2">
    <location>
        <begin position="246"/>
        <end position="276"/>
    </location>
</feature>
<feature type="region of interest" description="Disordered" evidence="3">
    <location>
        <begin position="1"/>
        <end position="25"/>
    </location>
</feature>
<evidence type="ECO:0000259" key="4">
    <source>
        <dbReference type="Pfam" id="PF09758"/>
    </source>
</evidence>
<dbReference type="EMBL" id="CAACVS010000129">
    <property type="protein sequence ID" value="VEU37522.1"/>
    <property type="molecule type" value="Genomic_DNA"/>
</dbReference>
<dbReference type="PANTHER" id="PTHR21481:SF0">
    <property type="entry name" value="PROTEIN CLEC16A"/>
    <property type="match status" value="1"/>
</dbReference>
<dbReference type="GO" id="GO:0005794">
    <property type="term" value="C:Golgi apparatus"/>
    <property type="evidence" value="ECO:0007669"/>
    <property type="project" value="TreeGrafter"/>
</dbReference>
<evidence type="ECO:0000256" key="2">
    <source>
        <dbReference type="SAM" id="Coils"/>
    </source>
</evidence>
<dbReference type="InterPro" id="IPR039272">
    <property type="entry name" value="CLEC16A/TT9"/>
</dbReference>
<dbReference type="PANTHER" id="PTHR21481">
    <property type="entry name" value="PROTEIN CLEC16A"/>
    <property type="match status" value="1"/>
</dbReference>
<dbReference type="GO" id="GO:0006914">
    <property type="term" value="P:autophagy"/>
    <property type="evidence" value="ECO:0007669"/>
    <property type="project" value="UniProtKB-KW"/>
</dbReference>
<dbReference type="InterPro" id="IPR019155">
    <property type="entry name" value="CLEC16A/TT9_N"/>
</dbReference>
<dbReference type="GO" id="GO:1901096">
    <property type="term" value="P:regulation of autophagosome maturation"/>
    <property type="evidence" value="ECO:0007669"/>
    <property type="project" value="TreeGrafter"/>
</dbReference>
<keyword evidence="6" id="KW-1185">Reference proteome</keyword>
<keyword evidence="1" id="KW-0072">Autophagy</keyword>
<feature type="compositionally biased region" description="Basic residues" evidence="3">
    <location>
        <begin position="107"/>
        <end position="116"/>
    </location>
</feature>
<evidence type="ECO:0000256" key="3">
    <source>
        <dbReference type="SAM" id="MobiDB-lite"/>
    </source>
</evidence>
<dbReference type="GO" id="GO:0007034">
    <property type="term" value="P:vacuolar transport"/>
    <property type="evidence" value="ECO:0007669"/>
    <property type="project" value="TreeGrafter"/>
</dbReference>